<reference evidence="6" key="1">
    <citation type="journal article" date="2019" name="Int. J. Syst. Evol. Microbiol.">
        <title>The Global Catalogue of Microorganisms (GCM) 10K type strain sequencing project: providing services to taxonomists for standard genome sequencing and annotation.</title>
        <authorList>
            <consortium name="The Broad Institute Genomics Platform"/>
            <consortium name="The Broad Institute Genome Sequencing Center for Infectious Disease"/>
            <person name="Wu L."/>
            <person name="Ma J."/>
        </authorList>
    </citation>
    <scope>NUCLEOTIDE SEQUENCE [LARGE SCALE GENOMIC DNA]</scope>
    <source>
        <strain evidence="6">CCUG 55585</strain>
    </source>
</reference>
<accession>A0ABW2Y9Z1</accession>
<dbReference type="InterPro" id="IPR036259">
    <property type="entry name" value="MFS_trans_sf"/>
</dbReference>
<dbReference type="PANTHER" id="PTHR43596">
    <property type="entry name" value="ADP,ATP CARRIER PROTEIN"/>
    <property type="match status" value="1"/>
</dbReference>
<dbReference type="Pfam" id="PF07690">
    <property type="entry name" value="MFS_1"/>
    <property type="match status" value="1"/>
</dbReference>
<evidence type="ECO:0000256" key="3">
    <source>
        <dbReference type="ARBA" id="ARBA00023136"/>
    </source>
</evidence>
<feature type="transmembrane region" description="Helical" evidence="4">
    <location>
        <begin position="81"/>
        <end position="102"/>
    </location>
</feature>
<feature type="transmembrane region" description="Helical" evidence="4">
    <location>
        <begin position="303"/>
        <end position="322"/>
    </location>
</feature>
<dbReference type="EMBL" id="JBHTIF010000001">
    <property type="protein sequence ID" value="MFD0725320.1"/>
    <property type="molecule type" value="Genomic_DNA"/>
</dbReference>
<feature type="transmembrane region" description="Helical" evidence="4">
    <location>
        <begin position="147"/>
        <end position="169"/>
    </location>
</feature>
<feature type="transmembrane region" description="Helical" evidence="4">
    <location>
        <begin position="235"/>
        <end position="253"/>
    </location>
</feature>
<evidence type="ECO:0000313" key="5">
    <source>
        <dbReference type="EMBL" id="MFD0725320.1"/>
    </source>
</evidence>
<gene>
    <name evidence="5" type="ORF">ACFQ0E_06850</name>
</gene>
<evidence type="ECO:0000256" key="4">
    <source>
        <dbReference type="SAM" id="Phobius"/>
    </source>
</evidence>
<keyword evidence="3 4" id="KW-0472">Membrane</keyword>
<feature type="transmembrane region" description="Helical" evidence="4">
    <location>
        <begin position="16"/>
        <end position="34"/>
    </location>
</feature>
<feature type="transmembrane region" description="Helical" evidence="4">
    <location>
        <begin position="54"/>
        <end position="74"/>
    </location>
</feature>
<name>A0ABW2Y9Z1_9GAMM</name>
<sequence>MSDSTDRGPRVHAGEWTAVAWSFLYFFCVLSAYYVIRPVRDQLSAAVGSTQLPWFYGAVFVATLALTPVFAWLVGRYPRRVVVPVVYLFFIGCLLAFIPLFTHEGLLSPRALGIVFFVWISVFNLFVVSVFWSFMADIWNDAQARRLFPAIAVGGSIGSLVGPAMALSLVDVIGVAPLLMVSAGLLGVAILCAMVLGRWAAVHGLRRHEPGNAAAVGGGMFDGLRQIFMNPVMRTMAVLMLLGDCIGTVNYALVVDYSKATFTDAVSRTQFAATLDLATNLLAITVQVFLARPLLVRFGAAPAIALHAGVTMLVMLLVIVAADPHALVVGPLPWVAVALVVSRGLAYGALGPARESLFAQVPRSLRYKGKNAVDTAVWRFGDMGVALAMNGLRAFGVASLGFAALNIVAAGASGLLGWRLAKRVERGVDPDLAVRTQPG</sequence>
<organism evidence="5 6">
    <name type="scientific">Lysobacter brunescens</name>
    <dbReference type="NCBI Taxonomy" id="262323"/>
    <lineage>
        <taxon>Bacteria</taxon>
        <taxon>Pseudomonadati</taxon>
        <taxon>Pseudomonadota</taxon>
        <taxon>Gammaproteobacteria</taxon>
        <taxon>Lysobacterales</taxon>
        <taxon>Lysobacteraceae</taxon>
        <taxon>Lysobacter</taxon>
    </lineage>
</organism>
<evidence type="ECO:0000256" key="2">
    <source>
        <dbReference type="ARBA" id="ARBA00022989"/>
    </source>
</evidence>
<feature type="transmembrane region" description="Helical" evidence="4">
    <location>
        <begin position="175"/>
        <end position="197"/>
    </location>
</feature>
<dbReference type="SUPFAM" id="SSF103473">
    <property type="entry name" value="MFS general substrate transporter"/>
    <property type="match status" value="1"/>
</dbReference>
<feature type="transmembrane region" description="Helical" evidence="4">
    <location>
        <begin position="114"/>
        <end position="135"/>
    </location>
</feature>
<dbReference type="Gene3D" id="1.20.1250.20">
    <property type="entry name" value="MFS general substrate transporter like domains"/>
    <property type="match status" value="1"/>
</dbReference>
<keyword evidence="6" id="KW-1185">Reference proteome</keyword>
<dbReference type="RefSeq" id="WP_386822934.1">
    <property type="nucleotide sequence ID" value="NZ_JBHTIF010000001.1"/>
</dbReference>
<proteinExistence type="predicted"/>
<evidence type="ECO:0000313" key="6">
    <source>
        <dbReference type="Proteomes" id="UP001597110"/>
    </source>
</evidence>
<comment type="caution">
    <text evidence="5">The sequence shown here is derived from an EMBL/GenBank/DDBJ whole genome shotgun (WGS) entry which is preliminary data.</text>
</comment>
<feature type="transmembrane region" description="Helical" evidence="4">
    <location>
        <begin position="273"/>
        <end position="291"/>
    </location>
</feature>
<keyword evidence="1 4" id="KW-0812">Transmembrane</keyword>
<feature type="transmembrane region" description="Helical" evidence="4">
    <location>
        <begin position="395"/>
        <end position="418"/>
    </location>
</feature>
<evidence type="ECO:0000256" key="1">
    <source>
        <dbReference type="ARBA" id="ARBA00022692"/>
    </source>
</evidence>
<dbReference type="PANTHER" id="PTHR43596:SF1">
    <property type="entry name" value="ADP,ATP CARRIER PROTEIN"/>
    <property type="match status" value="1"/>
</dbReference>
<protein>
    <submittedName>
        <fullName evidence="5">NTP/NDP exchange transporter</fullName>
    </submittedName>
</protein>
<dbReference type="InterPro" id="IPR011701">
    <property type="entry name" value="MFS"/>
</dbReference>
<keyword evidence="2 4" id="KW-1133">Transmembrane helix</keyword>
<dbReference type="Proteomes" id="UP001597110">
    <property type="component" value="Unassembled WGS sequence"/>
</dbReference>